<organism evidence="5 6">
    <name type="scientific">Segatella buccae</name>
    <dbReference type="NCBI Taxonomy" id="28126"/>
    <lineage>
        <taxon>Bacteria</taxon>
        <taxon>Pseudomonadati</taxon>
        <taxon>Bacteroidota</taxon>
        <taxon>Bacteroidia</taxon>
        <taxon>Bacteroidales</taxon>
        <taxon>Prevotellaceae</taxon>
        <taxon>Segatella</taxon>
    </lineage>
</organism>
<feature type="transmembrane region" description="Helical" evidence="4">
    <location>
        <begin position="303"/>
        <end position="324"/>
    </location>
</feature>
<feature type="transmembrane region" description="Helical" evidence="4">
    <location>
        <begin position="154"/>
        <end position="174"/>
    </location>
</feature>
<reference evidence="5 6" key="1">
    <citation type="submission" date="2018-06" db="EMBL/GenBank/DDBJ databases">
        <authorList>
            <consortium name="Pathogen Informatics"/>
            <person name="Doyle S."/>
        </authorList>
    </citation>
    <scope>NUCLEOTIDE SEQUENCE [LARGE SCALE GENOMIC DNA]</scope>
    <source>
        <strain evidence="5 6">NCTC13063</strain>
    </source>
</reference>
<dbReference type="GO" id="GO:0022857">
    <property type="term" value="F:transmembrane transporter activity"/>
    <property type="evidence" value="ECO:0007669"/>
    <property type="project" value="InterPro"/>
</dbReference>
<evidence type="ECO:0000256" key="2">
    <source>
        <dbReference type="ARBA" id="ARBA00022989"/>
    </source>
</evidence>
<feature type="transmembrane region" description="Helical" evidence="4">
    <location>
        <begin position="17"/>
        <end position="38"/>
    </location>
</feature>
<sequence>MDTQNTPIHIKLWHRDFWLMSMAGLLVTMSVYMLVPALPPHLLMSGFKGWQVGLVMGVLGLGIYMFGPFCSYLLQRYRRNRVCISSMIGMVVCMAGLYYADLLPTDRGRFEVLVALRFLLGACFGLAQMSLYSTLIIDSCESFLRTEANHSSVWFSRFALSLGPVGALLVSRLLGYRAVLVFAGCLSVVSFLLIGMVRFPFKAPDEHMRKVSLDRFFLPSAFPLFVGLAVFTSIVGLLFSLPHVEEFYGMLMFGFFIALLAEKYAFADANLKSEIVAGLIALGAAVLITFTGEATALHWIRPVLVGFAVGIVGSRYLLFFIKLARHCQRGTSQSTFFLSWETGMSLGLFAGCTLAGRHVDMLALILVVLSLIAYNFLLHPWYIKHKNR</sequence>
<dbReference type="InterPro" id="IPR011701">
    <property type="entry name" value="MFS"/>
</dbReference>
<proteinExistence type="predicted"/>
<accession>A0AAQ1UHP9</accession>
<name>A0AAQ1UHP9_9BACT</name>
<feature type="transmembrane region" description="Helical" evidence="4">
    <location>
        <begin position="180"/>
        <end position="201"/>
    </location>
</feature>
<feature type="transmembrane region" description="Helical" evidence="4">
    <location>
        <begin position="222"/>
        <end position="241"/>
    </location>
</feature>
<dbReference type="Proteomes" id="UP000255283">
    <property type="component" value="Unassembled WGS sequence"/>
</dbReference>
<dbReference type="AlphaFoldDB" id="A0AAQ1UHP9"/>
<dbReference type="Gene3D" id="1.20.1250.20">
    <property type="entry name" value="MFS general substrate transporter like domains"/>
    <property type="match status" value="1"/>
</dbReference>
<keyword evidence="2 4" id="KW-1133">Transmembrane helix</keyword>
<dbReference type="EMBL" id="UGTJ01000001">
    <property type="protein sequence ID" value="SUB79415.1"/>
    <property type="molecule type" value="Genomic_DNA"/>
</dbReference>
<dbReference type="SUPFAM" id="SSF103473">
    <property type="entry name" value="MFS general substrate transporter"/>
    <property type="match status" value="1"/>
</dbReference>
<dbReference type="PANTHER" id="PTHR23531:SF1">
    <property type="entry name" value="QUINOLENE RESISTANCE PROTEIN NORA"/>
    <property type="match status" value="1"/>
</dbReference>
<feature type="transmembrane region" description="Helical" evidence="4">
    <location>
        <begin position="82"/>
        <end position="100"/>
    </location>
</feature>
<evidence type="ECO:0000313" key="5">
    <source>
        <dbReference type="EMBL" id="SUB79415.1"/>
    </source>
</evidence>
<feature type="transmembrane region" description="Helical" evidence="4">
    <location>
        <begin position="275"/>
        <end position="297"/>
    </location>
</feature>
<dbReference type="PANTHER" id="PTHR23531">
    <property type="entry name" value="QUINOLENE RESISTANCE PROTEIN NORA"/>
    <property type="match status" value="1"/>
</dbReference>
<feature type="transmembrane region" description="Helical" evidence="4">
    <location>
        <begin position="112"/>
        <end position="133"/>
    </location>
</feature>
<evidence type="ECO:0000256" key="4">
    <source>
        <dbReference type="SAM" id="Phobius"/>
    </source>
</evidence>
<evidence type="ECO:0000256" key="3">
    <source>
        <dbReference type="ARBA" id="ARBA00023136"/>
    </source>
</evidence>
<evidence type="ECO:0000313" key="6">
    <source>
        <dbReference type="Proteomes" id="UP000255283"/>
    </source>
</evidence>
<keyword evidence="1 4" id="KW-0812">Transmembrane</keyword>
<dbReference type="InterPro" id="IPR052714">
    <property type="entry name" value="MFS_Exporter"/>
</dbReference>
<comment type="caution">
    <text evidence="5">The sequence shown here is derived from an EMBL/GenBank/DDBJ whole genome shotgun (WGS) entry which is preliminary data.</text>
</comment>
<feature type="transmembrane region" description="Helical" evidence="4">
    <location>
        <begin position="50"/>
        <end position="70"/>
    </location>
</feature>
<dbReference type="Pfam" id="PF07690">
    <property type="entry name" value="MFS_1"/>
    <property type="match status" value="1"/>
</dbReference>
<keyword evidence="3 4" id="KW-0472">Membrane</keyword>
<evidence type="ECO:0000256" key="1">
    <source>
        <dbReference type="ARBA" id="ARBA00022692"/>
    </source>
</evidence>
<feature type="transmembrane region" description="Helical" evidence="4">
    <location>
        <begin position="247"/>
        <end position="266"/>
    </location>
</feature>
<gene>
    <name evidence="5" type="ORF">NCTC13063_00680</name>
</gene>
<dbReference type="RefSeq" id="WP_048799487.1">
    <property type="nucleotide sequence ID" value="NZ_DBFWLE010000018.1"/>
</dbReference>
<feature type="transmembrane region" description="Helical" evidence="4">
    <location>
        <begin position="336"/>
        <end position="356"/>
    </location>
</feature>
<dbReference type="InterPro" id="IPR036259">
    <property type="entry name" value="MFS_trans_sf"/>
</dbReference>
<feature type="transmembrane region" description="Helical" evidence="4">
    <location>
        <begin position="362"/>
        <end position="383"/>
    </location>
</feature>
<protein>
    <submittedName>
        <fullName evidence="5">Multidrug resistance protein</fullName>
    </submittedName>
</protein>